<evidence type="ECO:0000256" key="1">
    <source>
        <dbReference type="ARBA" id="ARBA00004308"/>
    </source>
</evidence>
<gene>
    <name evidence="7" type="ORF">G6F64_006843</name>
</gene>
<organism evidence="7 8">
    <name type="scientific">Rhizopus oryzae</name>
    <name type="common">Mucormycosis agent</name>
    <name type="synonym">Rhizopus arrhizus var. delemar</name>
    <dbReference type="NCBI Taxonomy" id="64495"/>
    <lineage>
        <taxon>Eukaryota</taxon>
        <taxon>Fungi</taxon>
        <taxon>Fungi incertae sedis</taxon>
        <taxon>Mucoromycota</taxon>
        <taxon>Mucoromycotina</taxon>
        <taxon>Mucoromycetes</taxon>
        <taxon>Mucorales</taxon>
        <taxon>Mucorineae</taxon>
        <taxon>Rhizopodaceae</taxon>
        <taxon>Rhizopus</taxon>
    </lineage>
</organism>
<evidence type="ECO:0000313" key="8">
    <source>
        <dbReference type="Proteomes" id="UP000716291"/>
    </source>
</evidence>
<dbReference type="InterPro" id="IPR028269">
    <property type="entry name" value="AP4E1_C"/>
</dbReference>
<evidence type="ECO:0000256" key="3">
    <source>
        <dbReference type="ARBA" id="ARBA00022927"/>
    </source>
</evidence>
<dbReference type="Proteomes" id="UP000716291">
    <property type="component" value="Unassembled WGS sequence"/>
</dbReference>
<keyword evidence="4" id="KW-0472">Membrane</keyword>
<dbReference type="PANTHER" id="PTHR22780">
    <property type="entry name" value="ADAPTIN, ALPHA/GAMMA/EPSILON"/>
    <property type="match status" value="1"/>
</dbReference>
<evidence type="ECO:0000259" key="5">
    <source>
        <dbReference type="Pfam" id="PF01602"/>
    </source>
</evidence>
<keyword evidence="2" id="KW-0813">Transport</keyword>
<dbReference type="Gene3D" id="1.25.10.10">
    <property type="entry name" value="Leucine-rich Repeat Variant"/>
    <property type="match status" value="1"/>
</dbReference>
<dbReference type="Pfam" id="PF14807">
    <property type="entry name" value="AP4E_app_platf"/>
    <property type="match status" value="1"/>
</dbReference>
<dbReference type="GO" id="GO:0012505">
    <property type="term" value="C:endomembrane system"/>
    <property type="evidence" value="ECO:0007669"/>
    <property type="project" value="UniProtKB-SubCell"/>
</dbReference>
<dbReference type="OrthoDB" id="29308at2759"/>
<feature type="domain" description="AP-4 complex subunit epsilon-1 C-terminal" evidence="6">
    <location>
        <begin position="680"/>
        <end position="757"/>
    </location>
</feature>
<dbReference type="GO" id="GO:0016192">
    <property type="term" value="P:vesicle-mediated transport"/>
    <property type="evidence" value="ECO:0007669"/>
    <property type="project" value="InterPro"/>
</dbReference>
<dbReference type="GO" id="GO:0030117">
    <property type="term" value="C:membrane coat"/>
    <property type="evidence" value="ECO:0007669"/>
    <property type="project" value="InterPro"/>
</dbReference>
<dbReference type="InterPro" id="IPR002553">
    <property type="entry name" value="Clathrin/coatomer_adapt-like_N"/>
</dbReference>
<evidence type="ECO:0000256" key="2">
    <source>
        <dbReference type="ARBA" id="ARBA00022448"/>
    </source>
</evidence>
<proteinExistence type="predicted"/>
<dbReference type="InterPro" id="IPR011989">
    <property type="entry name" value="ARM-like"/>
</dbReference>
<dbReference type="EMBL" id="JAANQT010000953">
    <property type="protein sequence ID" value="KAG1307398.1"/>
    <property type="molecule type" value="Genomic_DNA"/>
</dbReference>
<dbReference type="GO" id="GO:0006886">
    <property type="term" value="P:intracellular protein transport"/>
    <property type="evidence" value="ECO:0007669"/>
    <property type="project" value="InterPro"/>
</dbReference>
<evidence type="ECO:0000313" key="7">
    <source>
        <dbReference type="EMBL" id="KAG1307398.1"/>
    </source>
</evidence>
<dbReference type="InterPro" id="IPR050840">
    <property type="entry name" value="Adaptor_Complx_Large_Subunit"/>
</dbReference>
<feature type="domain" description="Clathrin/coatomer adaptor adaptin-like N-terminal" evidence="5">
    <location>
        <begin position="52"/>
        <end position="603"/>
    </location>
</feature>
<evidence type="ECO:0008006" key="9">
    <source>
        <dbReference type="Google" id="ProtNLM"/>
    </source>
</evidence>
<dbReference type="AlphaFoldDB" id="A0A9P6X7X0"/>
<dbReference type="SUPFAM" id="SSF48371">
    <property type="entry name" value="ARM repeat"/>
    <property type="match status" value="1"/>
</dbReference>
<comment type="subcellular location">
    <subcellularLocation>
        <location evidence="1">Endomembrane system</location>
    </subcellularLocation>
</comment>
<accession>A0A9P6X7X0</accession>
<dbReference type="Pfam" id="PF01602">
    <property type="entry name" value="Adaptin_N"/>
    <property type="match status" value="1"/>
</dbReference>
<reference evidence="7" key="1">
    <citation type="journal article" date="2020" name="Microb. Genom.">
        <title>Genetic diversity of clinical and environmental Mucorales isolates obtained from an investigation of mucormycosis cases among solid organ transplant recipients.</title>
        <authorList>
            <person name="Nguyen M.H."/>
            <person name="Kaul D."/>
            <person name="Muto C."/>
            <person name="Cheng S.J."/>
            <person name="Richter R.A."/>
            <person name="Bruno V.M."/>
            <person name="Liu G."/>
            <person name="Beyhan S."/>
            <person name="Sundermann A.J."/>
            <person name="Mounaud S."/>
            <person name="Pasculle A.W."/>
            <person name="Nierman W.C."/>
            <person name="Driscoll E."/>
            <person name="Cumbie R."/>
            <person name="Clancy C.J."/>
            <person name="Dupont C.L."/>
        </authorList>
    </citation>
    <scope>NUCLEOTIDE SEQUENCE</scope>
    <source>
        <strain evidence="7">GL11</strain>
    </source>
</reference>
<comment type="caution">
    <text evidence="7">The sequence shown here is derived from an EMBL/GenBank/DDBJ whole genome shotgun (WGS) entry which is preliminary data.</text>
</comment>
<evidence type="ECO:0000259" key="6">
    <source>
        <dbReference type="Pfam" id="PF14807"/>
    </source>
</evidence>
<keyword evidence="8" id="KW-1185">Reference proteome</keyword>
<protein>
    <recommendedName>
        <fullName evidence="9">AP-4 complex subunit epsilon</fullName>
    </recommendedName>
</protein>
<keyword evidence="3" id="KW-0653">Protein transport</keyword>
<name>A0A9P6X7X0_RHIOR</name>
<sequence>MSKLLFSPEFLASGYSHEFREFLSHIIQAKSKAEEKSQVEEELIHLSSKLGSSDPSTSKKMKEYLIRLIHCFMLGYSVDFSIIYAIMTTQSGESALDKRIGYLACTLFLQKNNELCIMLINTLQKDLQSQSYLDQSAALNAVCYLYHPEIPESVIDLVLKTMQVPKQVVRKKAVMALYFLYEKYNLPLDRIEPNLRQALNDQDHSVAFSALSVWKMILRKDFRDDILPAVCRINRQIIERRVHKSFTYHGVLAPWAQLDCLAVYEIYIRHNTHNESSILMEIHQIVKECLNSILRKVDAAFAILLECTKLLGLLNTQEDTFDYLDSFLEASNHNLKYLGLLCLSFIDRDLWKEDWQKLLGKVILDSIDDDTVIQKTLELLDSVMNLGVLKKISTDVLKAISKSDEKEMNELVGHWLIQCVNDYHIDVDEWYIDTMLYALAETKKYLNQAFVESQCQIIKTLLDEELIETNLKEMMVDLLYKLLKKSNTNIYSSSLTKLAFSVLGEYGYLSNEYTEIDFMNQLQKWVLLLEGEDDLQSIGLLAIKKCILRSKTWLSSLQPLLKECQKSSVPEKQELYQELIQIINDDGFKKEIQESTVNLAQTLSINPNRPTTTIGRFSNYSNPVPKQYPRGIFNSNHDNPATATTMTSVHKKTRLEKRYNAEENLVSSLINMDLQNNLLMTTKEFGELWVTFEIEEKRKIPCFINECETLAQELSTSWDIQIVQVIGKEFIAFDTFDVLIHVALFQHEFELTIRTRNNKE</sequence>
<dbReference type="InterPro" id="IPR016024">
    <property type="entry name" value="ARM-type_fold"/>
</dbReference>
<evidence type="ECO:0000256" key="4">
    <source>
        <dbReference type="ARBA" id="ARBA00023136"/>
    </source>
</evidence>